<dbReference type="InterPro" id="IPR011042">
    <property type="entry name" value="6-blade_b-propeller_TolB-like"/>
</dbReference>
<dbReference type="InterPro" id="IPR050778">
    <property type="entry name" value="Cueball_EGF_LRP_Nidogen"/>
</dbReference>
<feature type="non-terminal residue" evidence="4">
    <location>
        <position position="1841"/>
    </location>
</feature>
<gene>
    <name evidence="4" type="ORF">MAR_013011</name>
</gene>
<proteinExistence type="predicted"/>
<dbReference type="InterPro" id="IPR000033">
    <property type="entry name" value="LDLR_classB_rpt"/>
</dbReference>
<evidence type="ECO:0000256" key="3">
    <source>
        <dbReference type="SAM" id="Phobius"/>
    </source>
</evidence>
<feature type="compositionally biased region" description="Basic and acidic residues" evidence="2">
    <location>
        <begin position="1203"/>
        <end position="1218"/>
    </location>
</feature>
<feature type="region of interest" description="Disordered" evidence="2">
    <location>
        <begin position="853"/>
        <end position="880"/>
    </location>
</feature>
<feature type="region of interest" description="Disordered" evidence="2">
    <location>
        <begin position="1370"/>
        <end position="1393"/>
    </location>
</feature>
<feature type="transmembrane region" description="Helical" evidence="3">
    <location>
        <begin position="760"/>
        <end position="782"/>
    </location>
</feature>
<feature type="region of interest" description="Disordered" evidence="2">
    <location>
        <begin position="1576"/>
        <end position="1600"/>
    </location>
</feature>
<dbReference type="PROSITE" id="PS51120">
    <property type="entry name" value="LDLRB"/>
    <property type="match status" value="2"/>
</dbReference>
<feature type="compositionally biased region" description="Low complexity" evidence="2">
    <location>
        <begin position="1376"/>
        <end position="1386"/>
    </location>
</feature>
<keyword evidence="3" id="KW-1133">Transmembrane helix</keyword>
<dbReference type="SUPFAM" id="SSF63825">
    <property type="entry name" value="YWTD domain"/>
    <property type="match status" value="1"/>
</dbReference>
<feature type="region of interest" description="Disordered" evidence="2">
    <location>
        <begin position="1165"/>
        <end position="1220"/>
    </location>
</feature>
<keyword evidence="5" id="KW-1185">Reference proteome</keyword>
<feature type="repeat" description="LDL-receptor class B" evidence="1">
    <location>
        <begin position="120"/>
        <end position="150"/>
    </location>
</feature>
<feature type="repeat" description="LDL-receptor class B" evidence="1">
    <location>
        <begin position="76"/>
        <end position="119"/>
    </location>
</feature>
<evidence type="ECO:0000256" key="2">
    <source>
        <dbReference type="SAM" id="MobiDB-lite"/>
    </source>
</evidence>
<evidence type="ECO:0000313" key="5">
    <source>
        <dbReference type="Proteomes" id="UP001164746"/>
    </source>
</evidence>
<evidence type="ECO:0000313" key="4">
    <source>
        <dbReference type="EMBL" id="WAR27307.1"/>
    </source>
</evidence>
<dbReference type="EMBL" id="CP111026">
    <property type="protein sequence ID" value="WAR27307.1"/>
    <property type="molecule type" value="Genomic_DNA"/>
</dbReference>
<dbReference type="Gene3D" id="2.120.10.30">
    <property type="entry name" value="TolB, C-terminal domain"/>
    <property type="match status" value="3"/>
</dbReference>
<feature type="region of interest" description="Disordered" evidence="2">
    <location>
        <begin position="1535"/>
        <end position="1564"/>
    </location>
</feature>
<feature type="compositionally biased region" description="Acidic residues" evidence="2">
    <location>
        <begin position="1830"/>
        <end position="1841"/>
    </location>
</feature>
<keyword evidence="3" id="KW-0472">Membrane</keyword>
<keyword evidence="3" id="KW-0812">Transmembrane</keyword>
<feature type="compositionally biased region" description="Basic and acidic residues" evidence="2">
    <location>
        <begin position="1037"/>
        <end position="1055"/>
    </location>
</feature>
<dbReference type="PANTHER" id="PTHR46513:SF13">
    <property type="entry name" value="EGF-LIKE DOMAIN-CONTAINING PROTEIN"/>
    <property type="match status" value="1"/>
</dbReference>
<feature type="region of interest" description="Disordered" evidence="2">
    <location>
        <begin position="1634"/>
        <end position="1659"/>
    </location>
</feature>
<accession>A0ABY7FYQ5</accession>
<organism evidence="4 5">
    <name type="scientific">Mya arenaria</name>
    <name type="common">Soft-shell clam</name>
    <dbReference type="NCBI Taxonomy" id="6604"/>
    <lineage>
        <taxon>Eukaryota</taxon>
        <taxon>Metazoa</taxon>
        <taxon>Spiralia</taxon>
        <taxon>Lophotrochozoa</taxon>
        <taxon>Mollusca</taxon>
        <taxon>Bivalvia</taxon>
        <taxon>Autobranchia</taxon>
        <taxon>Heteroconchia</taxon>
        <taxon>Euheterodonta</taxon>
        <taxon>Imparidentia</taxon>
        <taxon>Neoheterodontei</taxon>
        <taxon>Myida</taxon>
        <taxon>Myoidea</taxon>
        <taxon>Myidae</taxon>
        <taxon>Mya</taxon>
    </lineage>
</organism>
<evidence type="ECO:0000256" key="1">
    <source>
        <dbReference type="PROSITE-ProRule" id="PRU00461"/>
    </source>
</evidence>
<feature type="compositionally biased region" description="Polar residues" evidence="2">
    <location>
        <begin position="1177"/>
        <end position="1194"/>
    </location>
</feature>
<reference evidence="4" key="1">
    <citation type="submission" date="2022-11" db="EMBL/GenBank/DDBJ databases">
        <title>Centuries of genome instability and evolution in soft-shell clam transmissible cancer (bioRxiv).</title>
        <authorList>
            <person name="Hart S.F.M."/>
            <person name="Yonemitsu M.A."/>
            <person name="Giersch R.M."/>
            <person name="Beal B.F."/>
            <person name="Arriagada G."/>
            <person name="Davis B.W."/>
            <person name="Ostrander E.A."/>
            <person name="Goff S.P."/>
            <person name="Metzger M.J."/>
        </authorList>
    </citation>
    <scope>NUCLEOTIDE SEQUENCE</scope>
    <source>
        <strain evidence="4">MELC-2E11</strain>
        <tissue evidence="4">Siphon/mantle</tissue>
    </source>
</reference>
<feature type="region of interest" description="Disordered" evidence="2">
    <location>
        <begin position="1776"/>
        <end position="1841"/>
    </location>
</feature>
<feature type="compositionally biased region" description="Polar residues" evidence="2">
    <location>
        <begin position="1056"/>
        <end position="1080"/>
    </location>
</feature>
<feature type="region of interest" description="Disordered" evidence="2">
    <location>
        <begin position="1686"/>
        <end position="1708"/>
    </location>
</feature>
<dbReference type="Pfam" id="PF00058">
    <property type="entry name" value="Ldl_recept_b"/>
    <property type="match status" value="1"/>
</dbReference>
<sequence length="1841" mass="207814">MKEEGSMNMSKLSMGYGLAVDTHTGHAIISDPGNNLLVIVDLNKELAAFFYVGTSKGVGQVTIDWRARNVYWTDAGYLFWADAGKHPKIERSDMTGNGRIVIVWQGLITPRALAIDNQGDKLFWTDEDRETIEFCNFDGTGRNILISNGLQYYGIDVYQSYVFYSAFYRETANTTYTGYIHTTNWKDQSHRVLQNKTLYHVAVYDRASQPRDPLGERCENAYTNCSQICIHEDDNGNTACLCLDGYDLDRFQGRACYDGGYNVERHLLFTNSHSICAIAINAFTAHDSIKGFPYNCSVIRGSYGEITRFSIDTAGRNIFFTNSTHILMQTPFLSEKRTVYNMDFDWLTRTLYWIESDSSALHFIKPYSTETSIKLKKLRENGQLTNLAVDPLNRKIYFVVRSRDDSFELNVYDAATETVTTVEVNNLRRPTDLEYDRLQERLVWNDDGGFIGFLALGDRKQIPKVETNGGKKRHAITPYKQFIFSSTEEAKRQFDVLYEGDQSMIYTSFSSIYDTFVHDMHVYDKTLQPSETATKTDFSSEVYAVDIHTDNAPVSLAFDSDSSTIAWVDESITRTVKVKKLGQNDERIVEFNMMENGYVAIDSSTGNVYVLSANKINVINENGKVHELVDDSLTENIEMKTIALLSSHGKMAWIATQTGRWMIFLANMDRTNRKLAIQSESMIDDLIFDVETASRCPVVEEESISVLDDCCPEQPDALCKVTCADGFTQVSPYKLKCQPTGWNASIEELCTEGSKPPNTWLMIGIASFALVLVVIAVVAFIIHRKRSSKFDRLDEQYVVAYRHDILAYDSDHVYDPANAIARNKSADRNSRVQSECYADLDETVILAESVDLPTKHEKQSRGRNDYHPFPTSQIVPPNLPDREKTAPLMDVQKSLSKGLSYVSFDSNVYDISIDDQYDRLGSNRLSRSLKVASGYGSTQNVSMRGQSINEGPANPQNHYSTLLKYKKDNEFSAFANDNEGFSNKQSASFVNPSFEDDECTCGVVEFTEESSVPHQANFVINGGETEFNDETDYMEASDSKDMEYLSNEKRWRRPLDNSTSEEQSFKKQNSRSGNDCQQRNDLPVIDEKTGSNRGQNVYHPFPSSEDLSRDLSTEGTEFHVNATIATGVNHVKEIETDDYMKPLDYQHGMVKETKLLERRLQNHDRSHNHYHPFPSSECLSTFSPDNDPDSNYENPNFVEDDNLTERHGGEAGKPHKFSDPSTVDIQRVLDSMHPACQKPDCSSNVDAADNIRISKHDSNYQLPDDYFDGYVEDNLHPPSIPDSKNNLTIQNHSHETNSMIPRENVRCNESPQNAKDLGLNPISKRCVPVDDDDDDYLTPVPDEGSDDYLTLVVNTEARDGKGIEMQQHIDHKHQNNSKNKVAKNSNMTDKTNDYIPMDKYRLETEPEFKANAAAERENIIPMKQNIHDIKHYQEGYSCLENNKKSSDDDYFAMDRFRAKTYHNPKLMHSLAADNENVERENGASVGHNENVDGKWCISTNKRKAEMGPFQNQNSYMEAEAAHDEMDDYLPMKTSISETDDNRGDDYLPMNSSKAEADNNEGDDYLPMKGLKAKADEADGNEGDDYLPMNSSKAKADDNAGDDYLPMNSLKAEADANEGDDYLPMDGLKAEAANNEGDDYLPMKGLKAETDNNEGDDYLPMKDLKAEADNNEGEDYLPMKVLKAEADNNEGDDYLPMNGLKAEADNNEGDDYLPMNGLKAEADNNEGDDYLPMKDLKAEADNNERDDYLPMKDLKAEADNNEGDDYLPMKGLKAETDYNERDDYLPMNGSNAESNAYEGGDYLPMKGLKSEADANEGDDYLPMNGLKAEADANEGDDYLPMY</sequence>
<name>A0ABY7FYQ5_MYAAR</name>
<dbReference type="Proteomes" id="UP001164746">
    <property type="component" value="Chromosome 15"/>
</dbReference>
<protein>
    <submittedName>
        <fullName evidence="4">LRP4-like protein</fullName>
    </submittedName>
</protein>
<dbReference type="SMART" id="SM00135">
    <property type="entry name" value="LY"/>
    <property type="match status" value="4"/>
</dbReference>
<feature type="region of interest" description="Disordered" evidence="2">
    <location>
        <begin position="1036"/>
        <end position="1109"/>
    </location>
</feature>
<dbReference type="PANTHER" id="PTHR46513">
    <property type="entry name" value="VITELLOGENIN RECEPTOR-LIKE PROTEIN-RELATED-RELATED"/>
    <property type="match status" value="1"/>
</dbReference>
<feature type="compositionally biased region" description="Basic and acidic residues" evidence="2">
    <location>
        <begin position="853"/>
        <end position="866"/>
    </location>
</feature>
<dbReference type="SUPFAM" id="SSF75011">
    <property type="entry name" value="3-carboxy-cis,cis-mucoante lactonizing enzyme"/>
    <property type="match status" value="1"/>
</dbReference>